<gene>
    <name evidence="1" type="ORF">JIN78_01615</name>
</gene>
<keyword evidence="2" id="KW-1185">Reference proteome</keyword>
<dbReference type="AlphaFoldDB" id="A0A934VLC6"/>
<evidence type="ECO:0000313" key="2">
    <source>
        <dbReference type="Proteomes" id="UP000604083"/>
    </source>
</evidence>
<sequence length="239" mass="26534">MKGLLAISLAISIAFTLGLLLGQQLSPDPANPTSPKPPIFQSGATSPFAEVIQQGSGQKVLPIGKANEPVLDLIATAAEATREKMNRPTSPLIGLARINEASRHFEDSLRELLDGHPDLSCHIPLTREGKAQRSGYPDLLLTHHPTGTTYYLDPKLYEASAEDSSLRTFYYTPRRETSKILTDGHHLLLGFAHDGHDGQWQFLHWKLIDLSRTTLKLKSEYNASNKDLYQEKSVIRRSQ</sequence>
<protein>
    <submittedName>
        <fullName evidence="1">Uncharacterized protein</fullName>
    </submittedName>
</protein>
<evidence type="ECO:0000313" key="1">
    <source>
        <dbReference type="EMBL" id="MBK1832745.1"/>
    </source>
</evidence>
<dbReference type="RefSeq" id="WP_200390181.1">
    <property type="nucleotide sequence ID" value="NZ_JAENIO010000003.1"/>
</dbReference>
<dbReference type="Proteomes" id="UP000604083">
    <property type="component" value="Unassembled WGS sequence"/>
</dbReference>
<comment type="caution">
    <text evidence="1">The sequence shown here is derived from an EMBL/GenBank/DDBJ whole genome shotgun (WGS) entry which is preliminary data.</text>
</comment>
<reference evidence="1" key="1">
    <citation type="submission" date="2021-01" db="EMBL/GenBank/DDBJ databases">
        <title>Modified the classification status of verrucomicrobia.</title>
        <authorList>
            <person name="Feng X."/>
        </authorList>
    </citation>
    <scope>NUCLEOTIDE SEQUENCE</scope>
    <source>
        <strain evidence="1">KCTC 12986</strain>
    </source>
</reference>
<proteinExistence type="predicted"/>
<dbReference type="EMBL" id="JAENIO010000003">
    <property type="protein sequence ID" value="MBK1832745.1"/>
    <property type="molecule type" value="Genomic_DNA"/>
</dbReference>
<accession>A0A934VLC6</accession>
<name>A0A934VLC6_9BACT</name>
<organism evidence="1 2">
    <name type="scientific">Roseibacillus ishigakijimensis</name>
    <dbReference type="NCBI Taxonomy" id="454146"/>
    <lineage>
        <taxon>Bacteria</taxon>
        <taxon>Pseudomonadati</taxon>
        <taxon>Verrucomicrobiota</taxon>
        <taxon>Verrucomicrobiia</taxon>
        <taxon>Verrucomicrobiales</taxon>
        <taxon>Verrucomicrobiaceae</taxon>
        <taxon>Roseibacillus</taxon>
    </lineage>
</organism>